<reference evidence="9 10" key="1">
    <citation type="submission" date="2024-09" db="EMBL/GenBank/DDBJ databases">
        <title>Paenibacillus zeirhizospherea sp. nov., isolated from surface of the maize (Zea mays) roots in a horticulture field, Hungary.</title>
        <authorList>
            <person name="Marton D."/>
            <person name="Farkas M."/>
            <person name="Bedics A."/>
            <person name="Toth E."/>
            <person name="Tancsics A."/>
            <person name="Boka K."/>
            <person name="Maroti G."/>
            <person name="Kriszt B."/>
            <person name="Cserhati M."/>
        </authorList>
    </citation>
    <scope>NUCLEOTIDE SEQUENCE [LARGE SCALE GENOMIC DNA]</scope>
    <source>
        <strain evidence="9 10">KCTC 33519</strain>
    </source>
</reference>
<sequence>MLSKGVFRRFQPYLLLLPAIVVVLAFFAYPVAKAFQLAFMHYVLFEPNNIGYAGLENFRALFADPNMLRILLNSIIWVMATVGFQFILGFALALALNSRFKGKNLYQAVVFLPWAVSAFLIGMIFKWMFSERGGLVNHLLLETGLINKSIPFLAIPYASIIPVIIAMIWYGVPFFGIMILAALQSVPDEMLEAADIDGAGRFRKLLQIIMPYIKPTLILTLLLRVIWVFNSADLIYIMTDGGPANSSHNLPSYIFNKVGYSADFGQASALGVLMLIVLILYTVVFLRITRYKEAGDL</sequence>
<dbReference type="CDD" id="cd06261">
    <property type="entry name" value="TM_PBP2"/>
    <property type="match status" value="1"/>
</dbReference>
<feature type="domain" description="ABC transmembrane type-1" evidence="8">
    <location>
        <begin position="71"/>
        <end position="285"/>
    </location>
</feature>
<keyword evidence="6 7" id="KW-0472">Membrane</keyword>
<feature type="transmembrane region" description="Helical" evidence="7">
    <location>
        <begin position="75"/>
        <end position="96"/>
    </location>
</feature>
<evidence type="ECO:0000256" key="7">
    <source>
        <dbReference type="RuleBase" id="RU363032"/>
    </source>
</evidence>
<proteinExistence type="inferred from homology"/>
<dbReference type="RefSeq" id="WP_375354864.1">
    <property type="nucleotide sequence ID" value="NZ_JBHHMI010000006.1"/>
</dbReference>
<evidence type="ECO:0000256" key="6">
    <source>
        <dbReference type="ARBA" id="ARBA00023136"/>
    </source>
</evidence>
<dbReference type="PROSITE" id="PS50928">
    <property type="entry name" value="ABC_TM1"/>
    <property type="match status" value="1"/>
</dbReference>
<keyword evidence="10" id="KW-1185">Reference proteome</keyword>
<accession>A0ABV5ARR6</accession>
<evidence type="ECO:0000313" key="10">
    <source>
        <dbReference type="Proteomes" id="UP001580346"/>
    </source>
</evidence>
<gene>
    <name evidence="9" type="ORF">ACE41H_08955</name>
</gene>
<evidence type="ECO:0000313" key="9">
    <source>
        <dbReference type="EMBL" id="MFB5266915.1"/>
    </source>
</evidence>
<organism evidence="9 10">
    <name type="scientific">Paenibacillus enshidis</name>
    <dbReference type="NCBI Taxonomy" id="1458439"/>
    <lineage>
        <taxon>Bacteria</taxon>
        <taxon>Bacillati</taxon>
        <taxon>Bacillota</taxon>
        <taxon>Bacilli</taxon>
        <taxon>Bacillales</taxon>
        <taxon>Paenibacillaceae</taxon>
        <taxon>Paenibacillus</taxon>
    </lineage>
</organism>
<keyword evidence="5 7" id="KW-1133">Transmembrane helix</keyword>
<feature type="transmembrane region" description="Helical" evidence="7">
    <location>
        <begin position="267"/>
        <end position="288"/>
    </location>
</feature>
<dbReference type="PANTHER" id="PTHR43005:SF2">
    <property type="entry name" value="INTEGRAL MEMBRANE SUGAR TRANSPORT PROTEIN"/>
    <property type="match status" value="1"/>
</dbReference>
<evidence type="ECO:0000259" key="8">
    <source>
        <dbReference type="PROSITE" id="PS50928"/>
    </source>
</evidence>
<keyword evidence="3" id="KW-1003">Cell membrane</keyword>
<dbReference type="SUPFAM" id="SSF161098">
    <property type="entry name" value="MetI-like"/>
    <property type="match status" value="1"/>
</dbReference>
<comment type="caution">
    <text evidence="9">The sequence shown here is derived from an EMBL/GenBank/DDBJ whole genome shotgun (WGS) entry which is preliminary data.</text>
</comment>
<evidence type="ECO:0000256" key="1">
    <source>
        <dbReference type="ARBA" id="ARBA00004651"/>
    </source>
</evidence>
<dbReference type="EMBL" id="JBHHMI010000006">
    <property type="protein sequence ID" value="MFB5266915.1"/>
    <property type="molecule type" value="Genomic_DNA"/>
</dbReference>
<feature type="transmembrane region" description="Helical" evidence="7">
    <location>
        <begin position="108"/>
        <end position="129"/>
    </location>
</feature>
<keyword evidence="4 7" id="KW-0812">Transmembrane</keyword>
<dbReference type="InterPro" id="IPR035906">
    <property type="entry name" value="MetI-like_sf"/>
</dbReference>
<comment type="similarity">
    <text evidence="7">Belongs to the binding-protein-dependent transport system permease family.</text>
</comment>
<dbReference type="Pfam" id="PF00528">
    <property type="entry name" value="BPD_transp_1"/>
    <property type="match status" value="1"/>
</dbReference>
<keyword evidence="2 7" id="KW-0813">Transport</keyword>
<dbReference type="PANTHER" id="PTHR43005">
    <property type="entry name" value="BLR7065 PROTEIN"/>
    <property type="match status" value="1"/>
</dbReference>
<evidence type="ECO:0000256" key="3">
    <source>
        <dbReference type="ARBA" id="ARBA00022475"/>
    </source>
</evidence>
<protein>
    <submittedName>
        <fullName evidence="9">Carbohydrate ABC transporter permease</fullName>
    </submittedName>
</protein>
<comment type="subcellular location">
    <subcellularLocation>
        <location evidence="1 7">Cell membrane</location>
        <topology evidence="1 7">Multi-pass membrane protein</topology>
    </subcellularLocation>
</comment>
<evidence type="ECO:0000256" key="4">
    <source>
        <dbReference type="ARBA" id="ARBA00022692"/>
    </source>
</evidence>
<name>A0ABV5ARR6_9BACL</name>
<feature type="transmembrane region" description="Helical" evidence="7">
    <location>
        <begin position="149"/>
        <end position="170"/>
    </location>
</feature>
<dbReference type="Gene3D" id="1.10.3720.10">
    <property type="entry name" value="MetI-like"/>
    <property type="match status" value="1"/>
</dbReference>
<dbReference type="InterPro" id="IPR000515">
    <property type="entry name" value="MetI-like"/>
</dbReference>
<evidence type="ECO:0000256" key="2">
    <source>
        <dbReference type="ARBA" id="ARBA00022448"/>
    </source>
</evidence>
<evidence type="ECO:0000256" key="5">
    <source>
        <dbReference type="ARBA" id="ARBA00022989"/>
    </source>
</evidence>
<dbReference type="Proteomes" id="UP001580346">
    <property type="component" value="Unassembled WGS sequence"/>
</dbReference>
<feature type="transmembrane region" description="Helical" evidence="7">
    <location>
        <begin position="211"/>
        <end position="229"/>
    </location>
</feature>
<feature type="transmembrane region" description="Helical" evidence="7">
    <location>
        <begin position="12"/>
        <end position="32"/>
    </location>
</feature>